<reference evidence="3 4" key="1">
    <citation type="submission" date="2020-08" db="EMBL/GenBank/DDBJ databases">
        <title>Genomic Encyclopedia of Type Strains, Phase IV (KMG-IV): sequencing the most valuable type-strain genomes for metagenomic binning, comparative biology and taxonomic classification.</title>
        <authorList>
            <person name="Goeker M."/>
        </authorList>
    </citation>
    <scope>NUCLEOTIDE SEQUENCE [LARGE SCALE GENOMIC DNA]</scope>
    <source>
        <strain evidence="3 4">DSM 101730</strain>
    </source>
</reference>
<dbReference type="RefSeq" id="WP_184153936.1">
    <property type="nucleotide sequence ID" value="NZ_JACHFM010000005.1"/>
</dbReference>
<evidence type="ECO:0000259" key="2">
    <source>
        <dbReference type="Pfam" id="PF01569"/>
    </source>
</evidence>
<dbReference type="Proteomes" id="UP000549457">
    <property type="component" value="Unassembled WGS sequence"/>
</dbReference>
<keyword evidence="4" id="KW-1185">Reference proteome</keyword>
<dbReference type="SUPFAM" id="SSF48317">
    <property type="entry name" value="Acid phosphatase/Vanadium-dependent haloperoxidase"/>
    <property type="match status" value="1"/>
</dbReference>
<dbReference type="InterPro" id="IPR036938">
    <property type="entry name" value="PAP2/HPO_sf"/>
</dbReference>
<feature type="signal peptide" evidence="1">
    <location>
        <begin position="1"/>
        <end position="21"/>
    </location>
</feature>
<comment type="caution">
    <text evidence="3">The sequence shown here is derived from an EMBL/GenBank/DDBJ whole genome shotgun (WGS) entry which is preliminary data.</text>
</comment>
<dbReference type="Gene3D" id="1.20.144.10">
    <property type="entry name" value="Phosphatidic acid phosphatase type 2/haloperoxidase"/>
    <property type="match status" value="1"/>
</dbReference>
<dbReference type="EMBL" id="JACHFM010000005">
    <property type="protein sequence ID" value="MBB5223952.1"/>
    <property type="molecule type" value="Genomic_DNA"/>
</dbReference>
<proteinExistence type="predicted"/>
<evidence type="ECO:0000313" key="4">
    <source>
        <dbReference type="Proteomes" id="UP000549457"/>
    </source>
</evidence>
<dbReference type="AlphaFoldDB" id="A0A840SXZ9"/>
<evidence type="ECO:0000256" key="1">
    <source>
        <dbReference type="SAM" id="SignalP"/>
    </source>
</evidence>
<gene>
    <name evidence="3" type="ORF">HNP73_003913</name>
</gene>
<feature type="domain" description="Phosphatidic acid phosphatase type 2/haloperoxidase" evidence="2">
    <location>
        <begin position="83"/>
        <end position="151"/>
    </location>
</feature>
<evidence type="ECO:0000313" key="3">
    <source>
        <dbReference type="EMBL" id="MBB5223952.1"/>
    </source>
</evidence>
<name>A0A840SXZ9_9RHOB</name>
<protein>
    <submittedName>
        <fullName evidence="3">Membrane-associated phospholipid phosphatase</fullName>
    </submittedName>
</protein>
<accession>A0A840SXZ9</accession>
<dbReference type="Pfam" id="PF01569">
    <property type="entry name" value="PAP2"/>
    <property type="match status" value="1"/>
</dbReference>
<sequence length="171" mass="16938">MRRAGLAAAAVLALTAGPGSAGDGFEQAGDVLRWVLPAAAAGCAWQQERLTSYAVGLGTAVVVTEGLKRGLGDGGINERPNGKSEGFPSGHAVTAFSGAGDLMMHCAPGNPWVAAAAGGAAVVVAASRLDADEHDLLQVAAGAALGFFSTGIQVTRAPGGSGYGLAYELKF</sequence>
<dbReference type="InterPro" id="IPR000326">
    <property type="entry name" value="PAP2/HPO"/>
</dbReference>
<keyword evidence="1" id="KW-0732">Signal</keyword>
<feature type="chain" id="PRO_5032670169" evidence="1">
    <location>
        <begin position="22"/>
        <end position="171"/>
    </location>
</feature>
<organism evidence="3 4">
    <name type="scientific">Amaricoccus macauensis</name>
    <dbReference type="NCBI Taxonomy" id="57001"/>
    <lineage>
        <taxon>Bacteria</taxon>
        <taxon>Pseudomonadati</taxon>
        <taxon>Pseudomonadota</taxon>
        <taxon>Alphaproteobacteria</taxon>
        <taxon>Rhodobacterales</taxon>
        <taxon>Paracoccaceae</taxon>
        <taxon>Amaricoccus</taxon>
    </lineage>
</organism>